<reference evidence="1 2" key="1">
    <citation type="journal article" date="2009" name="J. Bacteriol.">
        <title>Genome sequences of three Agrobacterium biovars help elucidate the evolution of multichromosome genomes in bacteria.</title>
        <authorList>
            <person name="Slater S.C."/>
            <person name="Goldman B.S."/>
            <person name="Goodner B."/>
            <person name="Setubal J.C."/>
            <person name="Farrand S.K."/>
            <person name="Nester E.W."/>
            <person name="Burr T.J."/>
            <person name="Banta L."/>
            <person name="Dickerman A.W."/>
            <person name="Paulsen I."/>
            <person name="Otten L."/>
            <person name="Suen G."/>
            <person name="Welch R."/>
            <person name="Almeida N.F."/>
            <person name="Arnold F."/>
            <person name="Burton O.T."/>
            <person name="Du Z."/>
            <person name="Ewing A."/>
            <person name="Godsy E."/>
            <person name="Heisel S."/>
            <person name="Houmiel K.L."/>
            <person name="Jhaveri J."/>
            <person name="Lu J."/>
            <person name="Miller N.M."/>
            <person name="Norton S."/>
            <person name="Chen Q."/>
            <person name="Phoolcharoen W."/>
            <person name="Ohlin V."/>
            <person name="Ondrusek D."/>
            <person name="Pride N."/>
            <person name="Stricklin S.L."/>
            <person name="Sun J."/>
            <person name="Wheeler C."/>
            <person name="Wilson L."/>
            <person name="Zhu H."/>
            <person name="Wood D.W."/>
        </authorList>
    </citation>
    <scope>NUCLEOTIDE SEQUENCE [LARGE SCALE GENOMIC DNA]</scope>
    <source>
        <strain evidence="2">K84 / ATCC BAA-868</strain>
    </source>
</reference>
<sequence length="122" mass="13372">MSCPECGQELTIWVQGMSLNVTCNNCGWTVATTNRDHAAFDETTYTVRLDRADRLRSKTILDVSMVLGIGVIQARLVVDQDLPVAQAVTATSAMLLRDAFVKRGLQVVVEPPLPWNPDGTRA</sequence>
<dbReference type="HOGENOM" id="CLU_2021824_0_0_5"/>
<organism evidence="1 2">
    <name type="scientific">Rhizobium rhizogenes (strain K84 / ATCC BAA-868)</name>
    <name type="common">Agrobacterium radiobacter</name>
    <dbReference type="NCBI Taxonomy" id="311403"/>
    <lineage>
        <taxon>Bacteria</taxon>
        <taxon>Pseudomonadati</taxon>
        <taxon>Pseudomonadota</taxon>
        <taxon>Alphaproteobacteria</taxon>
        <taxon>Hyphomicrobiales</taxon>
        <taxon>Rhizobiaceae</taxon>
        <taxon>Rhizobium/Agrobacterium group</taxon>
        <taxon>Rhizobium</taxon>
    </lineage>
</organism>
<protein>
    <submittedName>
        <fullName evidence="1">Uncharacterized protein</fullName>
    </submittedName>
</protein>
<evidence type="ECO:0000313" key="2">
    <source>
        <dbReference type="Proteomes" id="UP000001600"/>
    </source>
</evidence>
<dbReference type="Proteomes" id="UP000001600">
    <property type="component" value="Chromosome 2"/>
</dbReference>
<evidence type="ECO:0000313" key="1">
    <source>
        <dbReference type="EMBL" id="ACM28582.1"/>
    </source>
</evidence>
<accession>B9JMJ4</accession>
<dbReference type="eggNOG" id="ENOG5034AXZ">
    <property type="taxonomic scope" value="Bacteria"/>
</dbReference>
<dbReference type="EMBL" id="CP000629">
    <property type="protein sequence ID" value="ACM28582.1"/>
    <property type="molecule type" value="Genomic_DNA"/>
</dbReference>
<name>B9JMJ4_RHIR8</name>
<gene>
    <name evidence="1" type="ordered locus">Arad_10043</name>
</gene>
<dbReference type="AlphaFoldDB" id="B9JMJ4"/>
<dbReference type="KEGG" id="ara:Arad_10043"/>
<proteinExistence type="predicted"/>